<dbReference type="PANTHER" id="PTHR47099:SF1">
    <property type="entry name" value="METHYLCOBAMIDE:COM METHYLTRANSFERASE MTBA"/>
    <property type="match status" value="1"/>
</dbReference>
<reference evidence="2 3" key="2">
    <citation type="journal article" date="2016" name="ISME J.">
        <title>Characterization of the first cultured representative of Verrucomicrobia subdivision 5 indicates the proposal of a novel phylum.</title>
        <authorList>
            <person name="Spring S."/>
            <person name="Bunk B."/>
            <person name="Sproer C."/>
            <person name="Schumann P."/>
            <person name="Rohde M."/>
            <person name="Tindall B.J."/>
            <person name="Klenk H.P."/>
        </authorList>
    </citation>
    <scope>NUCLEOTIDE SEQUENCE [LARGE SCALE GENOMIC DNA]</scope>
    <source>
        <strain evidence="2 3">L21-Fru-AB</strain>
    </source>
</reference>
<dbReference type="KEGG" id="vbl:L21SP4_01925"/>
<proteinExistence type="predicted"/>
<evidence type="ECO:0000313" key="2">
    <source>
        <dbReference type="EMBL" id="AKJ65160.1"/>
    </source>
</evidence>
<dbReference type="GO" id="GO:0006779">
    <property type="term" value="P:porphyrin-containing compound biosynthetic process"/>
    <property type="evidence" value="ECO:0007669"/>
    <property type="project" value="InterPro"/>
</dbReference>
<dbReference type="Proteomes" id="UP000035268">
    <property type="component" value="Chromosome"/>
</dbReference>
<evidence type="ECO:0000313" key="3">
    <source>
        <dbReference type="Proteomes" id="UP000035268"/>
    </source>
</evidence>
<dbReference type="STRING" id="1307763.L21SP4_01925"/>
<reference evidence="3" key="1">
    <citation type="submission" date="2015-02" db="EMBL/GenBank/DDBJ databases">
        <title>Description and complete genome sequence of the first cultured representative of the subdivision 5 of the Verrucomicrobia phylum.</title>
        <authorList>
            <person name="Spring S."/>
            <person name="Bunk B."/>
            <person name="Sproer C."/>
            <person name="Klenk H.-P."/>
        </authorList>
    </citation>
    <scope>NUCLEOTIDE SEQUENCE [LARGE SCALE GENOMIC DNA]</scope>
    <source>
        <strain evidence="3">L21-Fru-AB</strain>
    </source>
</reference>
<dbReference type="PANTHER" id="PTHR47099">
    <property type="entry name" value="METHYLCOBAMIDE:COM METHYLTRANSFERASE MTBA"/>
    <property type="match status" value="1"/>
</dbReference>
<gene>
    <name evidence="2" type="ORF">L21SP4_01925</name>
</gene>
<accession>A0A0G3EK36</accession>
<name>A0A0G3EK36_9BACT</name>
<organism evidence="2 3">
    <name type="scientific">Kiritimatiella glycovorans</name>
    <dbReference type="NCBI Taxonomy" id="1307763"/>
    <lineage>
        <taxon>Bacteria</taxon>
        <taxon>Pseudomonadati</taxon>
        <taxon>Kiritimatiellota</taxon>
        <taxon>Kiritimatiellia</taxon>
        <taxon>Kiritimatiellales</taxon>
        <taxon>Kiritimatiellaceae</taxon>
        <taxon>Kiritimatiella</taxon>
    </lineage>
</organism>
<dbReference type="Pfam" id="PF01208">
    <property type="entry name" value="URO-D"/>
    <property type="match status" value="1"/>
</dbReference>
<dbReference type="SUPFAM" id="SSF51726">
    <property type="entry name" value="UROD/MetE-like"/>
    <property type="match status" value="1"/>
</dbReference>
<sequence>MSGAVQGILERRDPGRVVYAPNYWQWYAHHRHHGTLPPELADTRTQLEVIRHLGLDVFSRNLYCDQRRGWFGGLLNPVWSAPVTAAEHEEQDGRDLVLEQHWQTPAGPLHERRRYVWEESTLVQEEFPITDYEEQAEALEAWLEHRTFRFDRDRWERETGRLDDGDVLCAGEVFSPLKLLHLLMGPEQTTFLLTDLPERAEAWMNTHHRRQIDGLRTMLESGVRAVMAMDNLDTMFHPPHYVERWSAPFYEEAAALCHRYDATFWIHACGSQRANLELIASLGVDGLEGVAFPPLGDVTLPEAFEMTGDRFLITGGISAIEFESLQTREAVFEYVKQLFRSLTPYRHRFMFSASCNTPINARWEQIVWFRDAWREYA</sequence>
<feature type="domain" description="Uroporphyrinogen decarboxylase (URO-D)" evidence="1">
    <location>
        <begin position="164"/>
        <end position="376"/>
    </location>
</feature>
<dbReference type="InterPro" id="IPR000257">
    <property type="entry name" value="Uroporphyrinogen_deCOase"/>
</dbReference>
<dbReference type="InterPro" id="IPR052024">
    <property type="entry name" value="Methanogen_methyltrans"/>
</dbReference>
<dbReference type="GO" id="GO:0004853">
    <property type="term" value="F:uroporphyrinogen decarboxylase activity"/>
    <property type="evidence" value="ECO:0007669"/>
    <property type="project" value="InterPro"/>
</dbReference>
<dbReference type="InterPro" id="IPR038071">
    <property type="entry name" value="UROD/MetE-like_sf"/>
</dbReference>
<evidence type="ECO:0000259" key="1">
    <source>
        <dbReference type="Pfam" id="PF01208"/>
    </source>
</evidence>
<dbReference type="OrthoDB" id="3078177at2"/>
<dbReference type="RefSeq" id="WP_052882425.1">
    <property type="nucleotide sequence ID" value="NZ_CP010904.1"/>
</dbReference>
<dbReference type="EMBL" id="CP010904">
    <property type="protein sequence ID" value="AKJ65160.1"/>
    <property type="molecule type" value="Genomic_DNA"/>
</dbReference>
<protein>
    <recommendedName>
        <fullName evidence="1">Uroporphyrinogen decarboxylase (URO-D) domain-containing protein</fullName>
    </recommendedName>
</protein>
<keyword evidence="3" id="KW-1185">Reference proteome</keyword>
<dbReference type="Gene3D" id="3.20.20.210">
    <property type="match status" value="1"/>
</dbReference>
<dbReference type="AlphaFoldDB" id="A0A0G3EK36"/>